<accession>A0A1W2EM56</accession>
<proteinExistence type="inferred from homology"/>
<dbReference type="AlphaFoldDB" id="A0A1W2EM56"/>
<evidence type="ECO:0000256" key="10">
    <source>
        <dbReference type="PIRSR" id="PIRSR601088-3"/>
    </source>
</evidence>
<keyword evidence="10" id="KW-0170">Cobalt</keyword>
<evidence type="ECO:0000256" key="8">
    <source>
        <dbReference type="ARBA" id="ARBA00023295"/>
    </source>
</evidence>
<feature type="binding site" evidence="10">
    <location>
        <position position="170"/>
    </location>
    <ligand>
        <name>Mn(2+)</name>
        <dbReference type="ChEBI" id="CHEBI:29035"/>
    </ligand>
</feature>
<keyword evidence="4 12" id="KW-0378">Hydrolase</keyword>
<dbReference type="SUPFAM" id="SSF56327">
    <property type="entry name" value="LDH C-terminal domain-like"/>
    <property type="match status" value="1"/>
</dbReference>
<keyword evidence="7" id="KW-0119">Carbohydrate metabolism</keyword>
<feature type="site" description="Increases basicity of active site Tyr" evidence="11">
    <location>
        <position position="110"/>
    </location>
</feature>
<keyword evidence="6 10" id="KW-0464">Manganese</keyword>
<evidence type="ECO:0000256" key="3">
    <source>
        <dbReference type="ARBA" id="ARBA00022723"/>
    </source>
</evidence>
<feature type="binding site" evidence="10">
    <location>
        <position position="200"/>
    </location>
    <ligand>
        <name>Mn(2+)</name>
        <dbReference type="ChEBI" id="CHEBI:29035"/>
    </ligand>
</feature>
<protein>
    <submittedName>
        <fullName evidence="14">Alpha-galactosidase</fullName>
    </submittedName>
</protein>
<dbReference type="InterPro" id="IPR001088">
    <property type="entry name" value="Glyco_hydro_4"/>
</dbReference>
<evidence type="ECO:0000256" key="5">
    <source>
        <dbReference type="ARBA" id="ARBA00023027"/>
    </source>
</evidence>
<evidence type="ECO:0000256" key="7">
    <source>
        <dbReference type="ARBA" id="ARBA00023277"/>
    </source>
</evidence>
<evidence type="ECO:0000313" key="14">
    <source>
        <dbReference type="EMBL" id="SMD10366.1"/>
    </source>
</evidence>
<evidence type="ECO:0000259" key="13">
    <source>
        <dbReference type="Pfam" id="PF11975"/>
    </source>
</evidence>
<evidence type="ECO:0000256" key="4">
    <source>
        <dbReference type="ARBA" id="ARBA00022801"/>
    </source>
</evidence>
<dbReference type="InterPro" id="IPR036291">
    <property type="entry name" value="NAD(P)-bd_dom_sf"/>
</dbReference>
<comment type="cofactor">
    <cofactor evidence="1">
        <name>Mn(2+)</name>
        <dbReference type="ChEBI" id="CHEBI:29035"/>
    </cofactor>
</comment>
<dbReference type="InterPro" id="IPR053715">
    <property type="entry name" value="GH4_Enzyme_sf"/>
</dbReference>
<dbReference type="GO" id="GO:0004553">
    <property type="term" value="F:hydrolase activity, hydrolyzing O-glycosyl compounds"/>
    <property type="evidence" value="ECO:0007669"/>
    <property type="project" value="InterPro"/>
</dbReference>
<dbReference type="NCBIfam" id="NF011657">
    <property type="entry name" value="PRK15076.1"/>
    <property type="match status" value="1"/>
</dbReference>
<evidence type="ECO:0000256" key="12">
    <source>
        <dbReference type="RuleBase" id="RU361152"/>
    </source>
</evidence>
<feature type="binding site" evidence="9">
    <location>
        <position position="148"/>
    </location>
    <ligand>
        <name>substrate</name>
    </ligand>
</feature>
<keyword evidence="15" id="KW-1185">Reference proteome</keyword>
<dbReference type="GO" id="GO:0016616">
    <property type="term" value="F:oxidoreductase activity, acting on the CH-OH group of donors, NAD or NADP as acceptor"/>
    <property type="evidence" value="ECO:0007669"/>
    <property type="project" value="InterPro"/>
</dbReference>
<comment type="cofactor">
    <cofactor evidence="12">
        <name>NAD(+)</name>
        <dbReference type="ChEBI" id="CHEBI:57540"/>
    </cofactor>
    <text evidence="12">Binds 1 NAD(+) per subunit.</text>
</comment>
<keyword evidence="5 12" id="KW-0520">NAD</keyword>
<dbReference type="PRINTS" id="PR00732">
    <property type="entry name" value="GLHYDRLASE4"/>
</dbReference>
<dbReference type="RefSeq" id="WP_084355006.1">
    <property type="nucleotide sequence ID" value="NZ_FWYD01000032.1"/>
</dbReference>
<feature type="domain" description="Glycosyl hydrolase family 4 C-terminal" evidence="13">
    <location>
        <begin position="195"/>
        <end position="408"/>
    </location>
</feature>
<dbReference type="PANTHER" id="PTHR32092:SF6">
    <property type="entry name" value="ALPHA-GALACTOSIDASE"/>
    <property type="match status" value="1"/>
</dbReference>
<dbReference type="CDD" id="cd05297">
    <property type="entry name" value="GH4_alpha_glucosidase_galactosidase"/>
    <property type="match status" value="1"/>
</dbReference>
<dbReference type="GO" id="GO:0046872">
    <property type="term" value="F:metal ion binding"/>
    <property type="evidence" value="ECO:0007669"/>
    <property type="project" value="UniProtKB-KW"/>
</dbReference>
<reference evidence="14 15" key="1">
    <citation type="submission" date="2017-04" db="EMBL/GenBank/DDBJ databases">
        <authorList>
            <person name="Afonso C.L."/>
            <person name="Miller P.J."/>
            <person name="Scott M.A."/>
            <person name="Spackman E."/>
            <person name="Goraichik I."/>
            <person name="Dimitrov K.M."/>
            <person name="Suarez D.L."/>
            <person name="Swayne D.E."/>
        </authorList>
    </citation>
    <scope>NUCLEOTIDE SEQUENCE [LARGE SCALE GENOMIC DNA]</scope>
    <source>
        <strain evidence="14 15">CGMCC 1.12644</strain>
    </source>
</reference>
<gene>
    <name evidence="14" type="ORF">SAMN06295998_13211</name>
</gene>
<comment type="similarity">
    <text evidence="2 12">Belongs to the glycosyl hydrolase 4 family.</text>
</comment>
<dbReference type="EMBL" id="FWYD01000032">
    <property type="protein sequence ID" value="SMD10366.1"/>
    <property type="molecule type" value="Genomic_DNA"/>
</dbReference>
<sequence length="456" mass="50090">MTKIAFIGAGSTVFVKKILGDVMLMPELGQLDIALMDIDEGRLRTSEMVASKIAKSVGADARISATTNRQAALEGAHFVIVMIQVGGYRPSTVIDFDVPDRVGLRQTIADTLGAGGIMRGLRTVPVLLDIANDMRRYCPDALMLQYVNPMAINCWALSRLAPDIKVVGLCHSVQKTSAMLAEHLGKDIADIRFECAGINHMAFFTRFELRDATGYKDLYPEMQAFAHSDAVPDDERVRYDILRRFGYFVTESSEHFSEYVPWYIKSNAPELIERFNIPLNDYPRRCEKQIARWANMEKDLIAADTIAVEQSEEYAGQIIRASVTGEPVVIHGNVPNRNLIDNLPAGTCVEVPCLVDRNGVQPIRVGALPAHLAAMMLTNIAPQTCAVEALVSGKREYIHQALALDPHTGAELSLEQIWALTDSLLAAHEGYLPHGWSEAENSALAASDTEGLVVNA</sequence>
<keyword evidence="10" id="KW-0408">Iron</keyword>
<organism evidence="14 15">
    <name type="scientific">Primorskyibacter flagellatus</name>
    <dbReference type="NCBI Taxonomy" id="1387277"/>
    <lineage>
        <taxon>Bacteria</taxon>
        <taxon>Pseudomonadati</taxon>
        <taxon>Pseudomonadota</taxon>
        <taxon>Alphaproteobacteria</taxon>
        <taxon>Rhodobacterales</taxon>
        <taxon>Roseobacteraceae</taxon>
        <taxon>Primorskyibacter</taxon>
    </lineage>
</organism>
<evidence type="ECO:0000313" key="15">
    <source>
        <dbReference type="Proteomes" id="UP000192330"/>
    </source>
</evidence>
<dbReference type="OrthoDB" id="9767022at2"/>
<dbReference type="Proteomes" id="UP000192330">
    <property type="component" value="Unassembled WGS sequence"/>
</dbReference>
<evidence type="ECO:0000256" key="11">
    <source>
        <dbReference type="PIRSR" id="PIRSR601088-4"/>
    </source>
</evidence>
<dbReference type="GO" id="GO:0005975">
    <property type="term" value="P:carbohydrate metabolic process"/>
    <property type="evidence" value="ECO:0007669"/>
    <property type="project" value="InterPro"/>
</dbReference>
<dbReference type="PANTHER" id="PTHR32092">
    <property type="entry name" value="6-PHOSPHO-BETA-GLUCOSIDASE-RELATED"/>
    <property type="match status" value="1"/>
</dbReference>
<evidence type="ECO:0000256" key="2">
    <source>
        <dbReference type="ARBA" id="ARBA00010141"/>
    </source>
</evidence>
<dbReference type="Gene3D" id="3.90.1820.10">
    <property type="entry name" value="AglA-like glucosidase"/>
    <property type="match status" value="1"/>
</dbReference>
<evidence type="ECO:0000256" key="9">
    <source>
        <dbReference type="PIRSR" id="PIRSR601088-2"/>
    </source>
</evidence>
<dbReference type="InterPro" id="IPR015955">
    <property type="entry name" value="Lactate_DH/Glyco_Ohase_4_C"/>
</dbReference>
<dbReference type="Pfam" id="PF11975">
    <property type="entry name" value="Glyco_hydro_4C"/>
    <property type="match status" value="1"/>
</dbReference>
<keyword evidence="3 10" id="KW-0479">Metal-binding</keyword>
<dbReference type="STRING" id="1387277.SAMN06295998_13211"/>
<evidence type="ECO:0000256" key="6">
    <source>
        <dbReference type="ARBA" id="ARBA00023211"/>
    </source>
</evidence>
<evidence type="ECO:0000256" key="1">
    <source>
        <dbReference type="ARBA" id="ARBA00001936"/>
    </source>
</evidence>
<dbReference type="SUPFAM" id="SSF51735">
    <property type="entry name" value="NAD(P)-binding Rossmann-fold domains"/>
    <property type="match status" value="1"/>
</dbReference>
<name>A0A1W2EM56_9RHOB</name>
<dbReference type="Pfam" id="PF02056">
    <property type="entry name" value="Glyco_hydro_4"/>
    <property type="match status" value="1"/>
</dbReference>
<dbReference type="InterPro" id="IPR022616">
    <property type="entry name" value="Glyco_hydro_4_C"/>
</dbReference>
<keyword evidence="10" id="KW-0533">Nickel</keyword>
<keyword evidence="8 12" id="KW-0326">Glycosidase</keyword>